<accession>A0A6B0GET6</accession>
<dbReference type="AlphaFoldDB" id="A0A6B0GET6"/>
<dbReference type="RefSeq" id="WP_158203047.1">
    <property type="nucleotide sequence ID" value="NZ_WSZK01000006.1"/>
</dbReference>
<sequence length="119" mass="13376">MADYTLVNFATFLVGLGLLFNGYYIVRRGREDIALFVLSAIVGLGLVFVALLPNAFQSVANVLGLELQARAILVVSNLVLFVVVTYLFNRIGKLYDQQSRLNEELSLLKNDLEEHRNDR</sequence>
<keyword evidence="3" id="KW-1185">Reference proteome</keyword>
<protein>
    <submittedName>
        <fullName evidence="2">DUF2304 family protein</fullName>
    </submittedName>
</protein>
<evidence type="ECO:0000313" key="3">
    <source>
        <dbReference type="Proteomes" id="UP000451471"/>
    </source>
</evidence>
<dbReference type="EMBL" id="WSZK01000006">
    <property type="protein sequence ID" value="MWG33322.1"/>
    <property type="molecule type" value="Genomic_DNA"/>
</dbReference>
<dbReference type="Proteomes" id="UP000451471">
    <property type="component" value="Unassembled WGS sequence"/>
</dbReference>
<dbReference type="OrthoDB" id="231625at2157"/>
<keyword evidence="1" id="KW-0472">Membrane</keyword>
<feature type="transmembrane region" description="Helical" evidence="1">
    <location>
        <begin position="6"/>
        <end position="26"/>
    </location>
</feature>
<evidence type="ECO:0000256" key="1">
    <source>
        <dbReference type="SAM" id="Phobius"/>
    </source>
</evidence>
<dbReference type="Pfam" id="PF10066">
    <property type="entry name" value="DUF2304"/>
    <property type="match status" value="1"/>
</dbReference>
<feature type="transmembrane region" description="Helical" evidence="1">
    <location>
        <begin position="33"/>
        <end position="56"/>
    </location>
</feature>
<name>A0A6B0GET6_9EURY</name>
<keyword evidence="1" id="KW-0812">Transmembrane</keyword>
<keyword evidence="1" id="KW-1133">Transmembrane helix</keyword>
<dbReference type="InterPro" id="IPR019277">
    <property type="entry name" value="DUF2304"/>
</dbReference>
<evidence type="ECO:0000313" key="2">
    <source>
        <dbReference type="EMBL" id="MWG33322.1"/>
    </source>
</evidence>
<gene>
    <name evidence="2" type="ORF">GQS65_02245</name>
</gene>
<organism evidence="2 3">
    <name type="scientific">Halomarina oriensis</name>
    <dbReference type="NCBI Taxonomy" id="671145"/>
    <lineage>
        <taxon>Archaea</taxon>
        <taxon>Methanobacteriati</taxon>
        <taxon>Methanobacteriota</taxon>
        <taxon>Stenosarchaea group</taxon>
        <taxon>Halobacteria</taxon>
        <taxon>Halobacteriales</taxon>
        <taxon>Natronomonadaceae</taxon>
        <taxon>Halomarina</taxon>
    </lineage>
</organism>
<feature type="transmembrane region" description="Helical" evidence="1">
    <location>
        <begin position="68"/>
        <end position="88"/>
    </location>
</feature>
<proteinExistence type="predicted"/>
<comment type="caution">
    <text evidence="2">The sequence shown here is derived from an EMBL/GenBank/DDBJ whole genome shotgun (WGS) entry which is preliminary data.</text>
</comment>
<reference evidence="2 3" key="1">
    <citation type="submission" date="2019-12" db="EMBL/GenBank/DDBJ databases">
        <title>Halocatena pleomorpha gen. nov. sp. nov., an extremely halophilic archaeon of family Halobacteriaceae isolated from saltpan soil.</title>
        <authorList>
            <person name="Pal Y."/>
            <person name="Verma A."/>
            <person name="Krishnamurthi S."/>
            <person name="Kumar P."/>
        </authorList>
    </citation>
    <scope>NUCLEOTIDE SEQUENCE [LARGE SCALE GENOMIC DNA]</scope>
    <source>
        <strain evidence="2 3">JCM 16495</strain>
    </source>
</reference>